<keyword evidence="3" id="KW-0067">ATP-binding</keyword>
<keyword evidence="1" id="KW-0418">Kinase</keyword>
<reference evidence="3 4" key="1">
    <citation type="submission" date="2024-01" db="EMBL/GenBank/DDBJ databases">
        <title>Genome insights into Plantactinospora sonchi sp. nov.</title>
        <authorList>
            <person name="Wang L."/>
        </authorList>
    </citation>
    <scope>NUCLEOTIDE SEQUENCE [LARGE SCALE GENOMIC DNA]</scope>
    <source>
        <strain evidence="3 4">NEAU-QY2</strain>
    </source>
</reference>
<dbReference type="EMBL" id="JAZGQK010000002">
    <property type="protein sequence ID" value="MEE6257438.1"/>
    <property type="molecule type" value="Genomic_DNA"/>
</dbReference>
<keyword evidence="3" id="KW-0808">Transferase</keyword>
<gene>
    <name evidence="3" type="ORF">V1633_02915</name>
</gene>
<dbReference type="InterPro" id="IPR036890">
    <property type="entry name" value="HATPase_C_sf"/>
</dbReference>
<keyword evidence="4" id="KW-1185">Reference proteome</keyword>
<dbReference type="GO" id="GO:0004673">
    <property type="term" value="F:protein histidine kinase activity"/>
    <property type="evidence" value="ECO:0007669"/>
    <property type="project" value="UniProtKB-EC"/>
</dbReference>
<dbReference type="InterPro" id="IPR003594">
    <property type="entry name" value="HATPase_dom"/>
</dbReference>
<evidence type="ECO:0000256" key="1">
    <source>
        <dbReference type="ARBA" id="ARBA00022527"/>
    </source>
</evidence>
<evidence type="ECO:0000259" key="2">
    <source>
        <dbReference type="Pfam" id="PF13581"/>
    </source>
</evidence>
<keyword evidence="1" id="KW-0723">Serine/threonine-protein kinase</keyword>
<dbReference type="RefSeq" id="WP_331212550.1">
    <property type="nucleotide sequence ID" value="NZ_JAZGQK010000002.1"/>
</dbReference>
<dbReference type="GO" id="GO:0005524">
    <property type="term" value="F:ATP binding"/>
    <property type="evidence" value="ECO:0007669"/>
    <property type="project" value="UniProtKB-KW"/>
</dbReference>
<feature type="domain" description="Histidine kinase/HSP90-like ATPase" evidence="2">
    <location>
        <begin position="5"/>
        <end position="119"/>
    </location>
</feature>
<dbReference type="InterPro" id="IPR050267">
    <property type="entry name" value="Anti-sigma-factor_SerPK"/>
</dbReference>
<dbReference type="SUPFAM" id="SSF55874">
    <property type="entry name" value="ATPase domain of HSP90 chaperone/DNA topoisomerase II/histidine kinase"/>
    <property type="match status" value="1"/>
</dbReference>
<accession>A0ABU7RLQ1</accession>
<dbReference type="Gene3D" id="3.30.565.10">
    <property type="entry name" value="Histidine kinase-like ATPase, C-terminal domain"/>
    <property type="match status" value="1"/>
</dbReference>
<protein>
    <submittedName>
        <fullName evidence="3">ATP-binding protein</fullName>
        <ecNumber evidence="3">2.7.13.3</ecNumber>
    </submittedName>
</protein>
<organism evidence="3 4">
    <name type="scientific">Plantactinospora sonchi</name>
    <dbReference type="NCBI Taxonomy" id="1544735"/>
    <lineage>
        <taxon>Bacteria</taxon>
        <taxon>Bacillati</taxon>
        <taxon>Actinomycetota</taxon>
        <taxon>Actinomycetes</taxon>
        <taxon>Micromonosporales</taxon>
        <taxon>Micromonosporaceae</taxon>
        <taxon>Plantactinospora</taxon>
    </lineage>
</organism>
<dbReference type="Proteomes" id="UP001332243">
    <property type="component" value="Unassembled WGS sequence"/>
</dbReference>
<sequence length="127" mass="13798">MAHFDVDRFAEVRREVDAAARECGLDPEKVLDFVAAVNEVMTNAIRHGGGRGELRLWETDQLMCEVRDHGTGFPAARYLERVEPPTPSPTGGMGLWIAQRTSDGMTVDSGPGGTTVRISAQLRPFGG</sequence>
<dbReference type="CDD" id="cd16936">
    <property type="entry name" value="HATPase_RsbW-like"/>
    <property type="match status" value="1"/>
</dbReference>
<evidence type="ECO:0000313" key="4">
    <source>
        <dbReference type="Proteomes" id="UP001332243"/>
    </source>
</evidence>
<comment type="caution">
    <text evidence="3">The sequence shown here is derived from an EMBL/GenBank/DDBJ whole genome shotgun (WGS) entry which is preliminary data.</text>
</comment>
<dbReference type="PANTHER" id="PTHR35526:SF3">
    <property type="entry name" value="ANTI-SIGMA-F FACTOR RSBW"/>
    <property type="match status" value="1"/>
</dbReference>
<keyword evidence="3" id="KW-0547">Nucleotide-binding</keyword>
<dbReference type="EC" id="2.7.13.3" evidence="3"/>
<dbReference type="PANTHER" id="PTHR35526">
    <property type="entry name" value="ANTI-SIGMA-F FACTOR RSBW-RELATED"/>
    <property type="match status" value="1"/>
</dbReference>
<name>A0ABU7RLQ1_9ACTN</name>
<evidence type="ECO:0000313" key="3">
    <source>
        <dbReference type="EMBL" id="MEE6257438.1"/>
    </source>
</evidence>
<proteinExistence type="predicted"/>
<dbReference type="Pfam" id="PF13581">
    <property type="entry name" value="HATPase_c_2"/>
    <property type="match status" value="1"/>
</dbReference>